<dbReference type="InterPro" id="IPR025965">
    <property type="entry name" value="FlgD/Vpr_Ig-like"/>
</dbReference>
<sequence>MITPIATTSTSALASSSTSSASSSEEAQDRFLKLLVAQLNNQDPMNPMDNAEMTSQMAQINTVTGIQQVNDTLKSMAEQFTAMQVLQGSNMVGHDVLVSGNTLRIQDGVGSAAIELNGRAESVQVSVLSPGGQVVDTLNLGALDTGRHNFEWDASSYSFAGNPTFTVSATLGGQAIGNSTLTRATVSSVGSESGAMKVQLTDGSAIDYSSVKAIL</sequence>
<evidence type="ECO:0000256" key="1">
    <source>
        <dbReference type="ARBA" id="ARBA00010577"/>
    </source>
</evidence>
<dbReference type="EMBL" id="MTEI01000012">
    <property type="protein sequence ID" value="OQW86897.1"/>
    <property type="molecule type" value="Genomic_DNA"/>
</dbReference>
<evidence type="ECO:0000313" key="10">
    <source>
        <dbReference type="Proteomes" id="UP000192505"/>
    </source>
</evidence>
<name>A0A1W9KRM7_9BURK</name>
<comment type="caution">
    <text evidence="9">The sequence shown here is derived from an EMBL/GenBank/DDBJ whole genome shotgun (WGS) entry which is preliminary data.</text>
</comment>
<keyword evidence="9" id="KW-0282">Flagellum</keyword>
<keyword evidence="9" id="KW-0969">Cilium</keyword>
<dbReference type="Gene3D" id="2.60.40.4070">
    <property type="match status" value="1"/>
</dbReference>
<dbReference type="Pfam" id="PF13860">
    <property type="entry name" value="FlgD_ig"/>
    <property type="match status" value="1"/>
</dbReference>
<accession>A0A1W9KRM7</accession>
<evidence type="ECO:0000256" key="6">
    <source>
        <dbReference type="SAM" id="MobiDB-lite"/>
    </source>
</evidence>
<dbReference type="InterPro" id="IPR025963">
    <property type="entry name" value="FLgD_Tudor"/>
</dbReference>
<dbReference type="InterPro" id="IPR005648">
    <property type="entry name" value="FlgD"/>
</dbReference>
<proteinExistence type="inferred from homology"/>
<organism evidence="9 10">
    <name type="scientific">Rhodoferax ferrireducens</name>
    <dbReference type="NCBI Taxonomy" id="192843"/>
    <lineage>
        <taxon>Bacteria</taxon>
        <taxon>Pseudomonadati</taxon>
        <taxon>Pseudomonadota</taxon>
        <taxon>Betaproteobacteria</taxon>
        <taxon>Burkholderiales</taxon>
        <taxon>Comamonadaceae</taxon>
        <taxon>Rhodoferax</taxon>
    </lineage>
</organism>
<gene>
    <name evidence="9" type="ORF">BWK72_15415</name>
</gene>
<dbReference type="Gene3D" id="2.30.30.910">
    <property type="match status" value="1"/>
</dbReference>
<feature type="domain" description="FlgD/Vpr Ig-like" evidence="7">
    <location>
        <begin position="100"/>
        <end position="172"/>
    </location>
</feature>
<feature type="domain" description="FlgD Tudor-like" evidence="8">
    <location>
        <begin position="83"/>
        <end position="212"/>
    </location>
</feature>
<reference evidence="9 10" key="1">
    <citation type="submission" date="2017-01" db="EMBL/GenBank/DDBJ databases">
        <title>Novel large sulfur bacteria in the metagenomes of groundwater-fed chemosynthetic microbial mats in the Lake Huron basin.</title>
        <authorList>
            <person name="Sharrar A.M."/>
            <person name="Flood B.E."/>
            <person name="Bailey J.V."/>
            <person name="Jones D.S."/>
            <person name="Biddanda B."/>
            <person name="Ruberg S.A."/>
            <person name="Marcus D.N."/>
            <person name="Dick G.J."/>
        </authorList>
    </citation>
    <scope>NUCLEOTIDE SEQUENCE [LARGE SCALE GENOMIC DNA]</scope>
    <source>
        <strain evidence="9">A7</strain>
    </source>
</reference>
<evidence type="ECO:0000259" key="8">
    <source>
        <dbReference type="Pfam" id="PF13861"/>
    </source>
</evidence>
<feature type="region of interest" description="Disordered" evidence="6">
    <location>
        <begin position="1"/>
        <end position="24"/>
    </location>
</feature>
<dbReference type="AlphaFoldDB" id="A0A1W9KRM7"/>
<dbReference type="Pfam" id="PF13861">
    <property type="entry name" value="FLgD_tudor"/>
    <property type="match status" value="1"/>
</dbReference>
<dbReference type="Proteomes" id="UP000192505">
    <property type="component" value="Unassembled WGS sequence"/>
</dbReference>
<evidence type="ECO:0000256" key="3">
    <source>
        <dbReference type="ARBA" id="ARBA00022795"/>
    </source>
</evidence>
<comment type="function">
    <text evidence="4 5">Required for flagellar hook formation. May act as a scaffolding protein.</text>
</comment>
<keyword evidence="9" id="KW-0966">Cell projection</keyword>
<comment type="similarity">
    <text evidence="1 5">Belongs to the FlgD family.</text>
</comment>
<evidence type="ECO:0000256" key="2">
    <source>
        <dbReference type="ARBA" id="ARBA00016013"/>
    </source>
</evidence>
<evidence type="ECO:0000313" key="9">
    <source>
        <dbReference type="EMBL" id="OQW86897.1"/>
    </source>
</evidence>
<evidence type="ECO:0000256" key="5">
    <source>
        <dbReference type="RuleBase" id="RU362076"/>
    </source>
</evidence>
<dbReference type="Pfam" id="PF03963">
    <property type="entry name" value="FlgD"/>
    <property type="match status" value="1"/>
</dbReference>
<protein>
    <recommendedName>
        <fullName evidence="2 5">Basal-body rod modification protein FlgD</fullName>
    </recommendedName>
</protein>
<evidence type="ECO:0000256" key="4">
    <source>
        <dbReference type="ARBA" id="ARBA00024746"/>
    </source>
</evidence>
<dbReference type="GO" id="GO:0044781">
    <property type="term" value="P:bacterial-type flagellum organization"/>
    <property type="evidence" value="ECO:0007669"/>
    <property type="project" value="UniProtKB-UniRule"/>
</dbReference>
<evidence type="ECO:0000259" key="7">
    <source>
        <dbReference type="Pfam" id="PF13860"/>
    </source>
</evidence>
<keyword evidence="3 5" id="KW-1005">Bacterial flagellum biogenesis</keyword>